<sequence length="343" mass="37790">MSTEYVKFRKNHTRTGRSMTSATSLFSPVEVDLRLLSENLKQLVGNRDPILSAAAEHLFGAGGKRVRPAIVLLISRAMMRMQDKDITPRHRRLAEITEMIHTASLVHDDVVDDSVVRRGVPTVHSLFGNRIAVLAGDFLFAQSSWYLANLDNLEVVKLLSQVIMDLATGEIQQGLNRFDSSLSFEAYLEKSYYKTASLIANSSKAAAVLSDVSAEMAEHAYSYGRHLGLAFQVVDDILDFTGSTEALGKPACSDLISGNLTAPVLFALEKEPYLEVLIEREFSNPGDLEQGMALIEASHGIERARELAAAQAKLAVEHLVNLPPSEYRQALVSIADYALSRHY</sequence>
<evidence type="ECO:0000256" key="4">
    <source>
        <dbReference type="ARBA" id="ARBA00022723"/>
    </source>
</evidence>
<gene>
    <name evidence="7" type="ORF">MiSe_27880</name>
</gene>
<dbReference type="InterPro" id="IPR033749">
    <property type="entry name" value="Polyprenyl_synt_CS"/>
</dbReference>
<dbReference type="NCBIfam" id="TIGR02749">
    <property type="entry name" value="prenyl_cyano"/>
    <property type="match status" value="1"/>
</dbReference>
<keyword evidence="3 6" id="KW-0808">Transferase</keyword>
<dbReference type="EMBL" id="BLAY01000038">
    <property type="protein sequence ID" value="GET38034.1"/>
    <property type="molecule type" value="Genomic_DNA"/>
</dbReference>
<dbReference type="InterPro" id="IPR000092">
    <property type="entry name" value="Polyprenyl_synt"/>
</dbReference>
<evidence type="ECO:0000313" key="7">
    <source>
        <dbReference type="EMBL" id="GET38034.1"/>
    </source>
</evidence>
<evidence type="ECO:0000256" key="1">
    <source>
        <dbReference type="ARBA" id="ARBA00001946"/>
    </source>
</evidence>
<dbReference type="InterPro" id="IPR008949">
    <property type="entry name" value="Isoprenoid_synthase_dom_sf"/>
</dbReference>
<comment type="similarity">
    <text evidence="2 6">Belongs to the FPP/GGPP synthase family.</text>
</comment>
<name>A0AAV3WH42_9CYAN</name>
<dbReference type="AlphaFoldDB" id="A0AAV3WH42"/>
<proteinExistence type="inferred from homology"/>
<dbReference type="SFLD" id="SFLDS00005">
    <property type="entry name" value="Isoprenoid_Synthase_Type_I"/>
    <property type="match status" value="1"/>
</dbReference>
<comment type="caution">
    <text evidence="7">The sequence shown here is derived from an EMBL/GenBank/DDBJ whole genome shotgun (WGS) entry which is preliminary data.</text>
</comment>
<dbReference type="GO" id="GO:0008299">
    <property type="term" value="P:isoprenoid biosynthetic process"/>
    <property type="evidence" value="ECO:0007669"/>
    <property type="project" value="InterPro"/>
</dbReference>
<keyword evidence="4" id="KW-0479">Metal-binding</keyword>
<dbReference type="GO" id="GO:0004659">
    <property type="term" value="F:prenyltransferase activity"/>
    <property type="evidence" value="ECO:0007669"/>
    <property type="project" value="InterPro"/>
</dbReference>
<keyword evidence="5" id="KW-0460">Magnesium</keyword>
<dbReference type="PROSITE" id="PS00444">
    <property type="entry name" value="POLYPRENYL_SYNTHASE_2"/>
    <property type="match status" value="1"/>
</dbReference>
<keyword evidence="8" id="KW-1185">Reference proteome</keyword>
<dbReference type="Proteomes" id="UP001050975">
    <property type="component" value="Unassembled WGS sequence"/>
</dbReference>
<dbReference type="PANTHER" id="PTHR12001:SF69">
    <property type="entry name" value="ALL TRANS-POLYPRENYL-DIPHOSPHATE SYNTHASE PDSS1"/>
    <property type="match status" value="1"/>
</dbReference>
<evidence type="ECO:0000256" key="3">
    <source>
        <dbReference type="ARBA" id="ARBA00022679"/>
    </source>
</evidence>
<dbReference type="PANTHER" id="PTHR12001">
    <property type="entry name" value="GERANYLGERANYL PYROPHOSPHATE SYNTHASE"/>
    <property type="match status" value="1"/>
</dbReference>
<reference evidence="7" key="1">
    <citation type="submission" date="2019-10" db="EMBL/GenBank/DDBJ databases">
        <title>Draft genome sequece of Microseira wollei NIES-4236.</title>
        <authorList>
            <person name="Yamaguchi H."/>
            <person name="Suzuki S."/>
            <person name="Kawachi M."/>
        </authorList>
    </citation>
    <scope>NUCLEOTIDE SEQUENCE</scope>
    <source>
        <strain evidence="7">NIES-4236</strain>
    </source>
</reference>
<organism evidence="7 8">
    <name type="scientific">Microseira wollei NIES-4236</name>
    <dbReference type="NCBI Taxonomy" id="2530354"/>
    <lineage>
        <taxon>Bacteria</taxon>
        <taxon>Bacillati</taxon>
        <taxon>Cyanobacteriota</taxon>
        <taxon>Cyanophyceae</taxon>
        <taxon>Oscillatoriophycideae</taxon>
        <taxon>Aerosakkonematales</taxon>
        <taxon>Aerosakkonemataceae</taxon>
        <taxon>Microseira</taxon>
    </lineage>
</organism>
<protein>
    <submittedName>
        <fullName evidence="7">Polyprenyl synthetase</fullName>
    </submittedName>
</protein>
<dbReference type="PROSITE" id="PS00723">
    <property type="entry name" value="POLYPRENYL_SYNTHASE_1"/>
    <property type="match status" value="1"/>
</dbReference>
<dbReference type="SUPFAM" id="SSF48576">
    <property type="entry name" value="Terpenoid synthases"/>
    <property type="match status" value="1"/>
</dbReference>
<evidence type="ECO:0000256" key="5">
    <source>
        <dbReference type="ARBA" id="ARBA00022842"/>
    </source>
</evidence>
<dbReference type="Gene3D" id="1.10.600.10">
    <property type="entry name" value="Farnesyl Diphosphate Synthase"/>
    <property type="match status" value="1"/>
</dbReference>
<evidence type="ECO:0000313" key="8">
    <source>
        <dbReference type="Proteomes" id="UP001050975"/>
    </source>
</evidence>
<evidence type="ECO:0000256" key="6">
    <source>
        <dbReference type="RuleBase" id="RU004466"/>
    </source>
</evidence>
<dbReference type="CDD" id="cd00685">
    <property type="entry name" value="Trans_IPPS_HT"/>
    <property type="match status" value="1"/>
</dbReference>
<dbReference type="GO" id="GO:0046872">
    <property type="term" value="F:metal ion binding"/>
    <property type="evidence" value="ECO:0007669"/>
    <property type="project" value="UniProtKB-KW"/>
</dbReference>
<dbReference type="Pfam" id="PF00348">
    <property type="entry name" value="polyprenyl_synt"/>
    <property type="match status" value="1"/>
</dbReference>
<evidence type="ECO:0000256" key="2">
    <source>
        <dbReference type="ARBA" id="ARBA00006706"/>
    </source>
</evidence>
<accession>A0AAV3WH42</accession>
<comment type="cofactor">
    <cofactor evidence="1">
        <name>Mg(2+)</name>
        <dbReference type="ChEBI" id="CHEBI:18420"/>
    </cofactor>
</comment>